<dbReference type="SMART" id="SM00220">
    <property type="entry name" value="S_TKc"/>
    <property type="match status" value="1"/>
</dbReference>
<accession>A0AAW0APG8</accession>
<dbReference type="Pfam" id="PF07714">
    <property type="entry name" value="PK_Tyr_Ser-Thr"/>
    <property type="match status" value="1"/>
</dbReference>
<dbReference type="GO" id="GO:0005524">
    <property type="term" value="F:ATP binding"/>
    <property type="evidence" value="ECO:0007669"/>
    <property type="project" value="InterPro"/>
</dbReference>
<dbReference type="InterPro" id="IPR008271">
    <property type="entry name" value="Ser/Thr_kinase_AS"/>
</dbReference>
<dbReference type="InterPro" id="IPR001245">
    <property type="entry name" value="Ser-Thr/Tyr_kinase_cat_dom"/>
</dbReference>
<sequence length="552" mass="62005">MLTTEDLQRMLIKSNAIDSLCSMDVALVPHVVDLLQLEASSNDGNLEYRKFCLRALRALVKKHNILPASLFVDNITREGGYALRGGGFSDIWKGFYGDQPVCLKVLRIQVEADERKRAKTLAAFCREALVWTQFNHPNLLSLFGVNTTLFSPGFCLVSPWMANGDIITYLERNPDHDRMKTAYEIASGMAYLHSLQPIIVHGDIKGANILVDDQYSCRLADFGLATMIETQRLDSTTSGSPKGTVRWMAPELLYSPDNLNIDANHPPRDVYAFACTVYEIMSGKCPFSELREGAVILQVMNGQRPLRPEDGWCPDNIWKMVQRCWSQDPKKRPDAIELEQFLYRLVSLSPYLDFARFHSAGNTVGEQVERMLIPIDEAEQQLREKENAYMTRIKQMEEDYNIAIHYVKGTEKMLRRMKDELTKQKSLNDQLKSDLTTARTSVTNIGPQVPPQQGHLAIAPVSGIVPQQPRQSEIPNILSSFGKAPIYGGANKAARVKQLPEPRPLPPVPSTSSIPTYVVFQNNPPSGIVGDIKKASGTASWRRVLETWKGNR</sequence>
<protein>
    <recommendedName>
        <fullName evidence="2">Protein kinase domain-containing protein</fullName>
    </recommendedName>
</protein>
<evidence type="ECO:0000259" key="2">
    <source>
        <dbReference type="PROSITE" id="PS50011"/>
    </source>
</evidence>
<comment type="caution">
    <text evidence="3">The sequence shown here is derived from an EMBL/GenBank/DDBJ whole genome shotgun (WGS) entry which is preliminary data.</text>
</comment>
<keyword evidence="4" id="KW-1185">Reference proteome</keyword>
<dbReference type="AlphaFoldDB" id="A0AAW0APG8"/>
<reference evidence="3 4" key="1">
    <citation type="submission" date="2024-01" db="EMBL/GenBank/DDBJ databases">
        <title>A draft genome for a cacao thread blight-causing isolate of Paramarasmius palmivorus.</title>
        <authorList>
            <person name="Baruah I.K."/>
            <person name="Bukari Y."/>
            <person name="Amoako-Attah I."/>
            <person name="Meinhardt L.W."/>
            <person name="Bailey B.A."/>
            <person name="Cohen S.P."/>
        </authorList>
    </citation>
    <scope>NUCLEOTIDE SEQUENCE [LARGE SCALE GENOMIC DNA]</scope>
    <source>
        <strain evidence="3 4">GH-12</strain>
    </source>
</reference>
<dbReference type="Proteomes" id="UP001383192">
    <property type="component" value="Unassembled WGS sequence"/>
</dbReference>
<dbReference type="PROSITE" id="PS00108">
    <property type="entry name" value="PROTEIN_KINASE_ST"/>
    <property type="match status" value="1"/>
</dbReference>
<organism evidence="3 4">
    <name type="scientific">Paramarasmius palmivorus</name>
    <dbReference type="NCBI Taxonomy" id="297713"/>
    <lineage>
        <taxon>Eukaryota</taxon>
        <taxon>Fungi</taxon>
        <taxon>Dikarya</taxon>
        <taxon>Basidiomycota</taxon>
        <taxon>Agaricomycotina</taxon>
        <taxon>Agaricomycetes</taxon>
        <taxon>Agaricomycetidae</taxon>
        <taxon>Agaricales</taxon>
        <taxon>Marasmiineae</taxon>
        <taxon>Marasmiaceae</taxon>
        <taxon>Paramarasmius</taxon>
    </lineage>
</organism>
<gene>
    <name evidence="3" type="ORF">VNI00_019157</name>
</gene>
<dbReference type="InterPro" id="IPR051681">
    <property type="entry name" value="Ser/Thr_Kinases-Pseudokinases"/>
</dbReference>
<evidence type="ECO:0000313" key="4">
    <source>
        <dbReference type="Proteomes" id="UP001383192"/>
    </source>
</evidence>
<feature type="coiled-coil region" evidence="1">
    <location>
        <begin position="375"/>
        <end position="434"/>
    </location>
</feature>
<dbReference type="PANTHER" id="PTHR44329">
    <property type="entry name" value="SERINE/THREONINE-PROTEIN KINASE TNNI3K-RELATED"/>
    <property type="match status" value="1"/>
</dbReference>
<dbReference type="InterPro" id="IPR000719">
    <property type="entry name" value="Prot_kinase_dom"/>
</dbReference>
<dbReference type="PANTHER" id="PTHR44329:SF214">
    <property type="entry name" value="PROTEIN KINASE DOMAIN-CONTAINING PROTEIN"/>
    <property type="match status" value="1"/>
</dbReference>
<name>A0AAW0APG8_9AGAR</name>
<dbReference type="SUPFAM" id="SSF56112">
    <property type="entry name" value="Protein kinase-like (PK-like)"/>
    <property type="match status" value="1"/>
</dbReference>
<keyword evidence="1" id="KW-0175">Coiled coil</keyword>
<dbReference type="GO" id="GO:0004674">
    <property type="term" value="F:protein serine/threonine kinase activity"/>
    <property type="evidence" value="ECO:0007669"/>
    <property type="project" value="TreeGrafter"/>
</dbReference>
<dbReference type="EMBL" id="JAYKXP010000325">
    <property type="protein sequence ID" value="KAK7015188.1"/>
    <property type="molecule type" value="Genomic_DNA"/>
</dbReference>
<dbReference type="PROSITE" id="PS50011">
    <property type="entry name" value="PROTEIN_KINASE_DOM"/>
    <property type="match status" value="1"/>
</dbReference>
<dbReference type="Gene3D" id="1.10.510.10">
    <property type="entry name" value="Transferase(Phosphotransferase) domain 1"/>
    <property type="match status" value="1"/>
</dbReference>
<evidence type="ECO:0000313" key="3">
    <source>
        <dbReference type="EMBL" id="KAK7015188.1"/>
    </source>
</evidence>
<feature type="domain" description="Protein kinase" evidence="2">
    <location>
        <begin position="77"/>
        <end position="352"/>
    </location>
</feature>
<evidence type="ECO:0000256" key="1">
    <source>
        <dbReference type="SAM" id="Coils"/>
    </source>
</evidence>
<proteinExistence type="predicted"/>
<dbReference type="InterPro" id="IPR011009">
    <property type="entry name" value="Kinase-like_dom_sf"/>
</dbReference>